<organism evidence="1">
    <name type="scientific">bioreactor metagenome</name>
    <dbReference type="NCBI Taxonomy" id="1076179"/>
    <lineage>
        <taxon>unclassified sequences</taxon>
        <taxon>metagenomes</taxon>
        <taxon>ecological metagenomes</taxon>
    </lineage>
</organism>
<dbReference type="EMBL" id="VSSQ01065354">
    <property type="protein sequence ID" value="MPN18101.1"/>
    <property type="molecule type" value="Genomic_DNA"/>
</dbReference>
<evidence type="ECO:0000313" key="1">
    <source>
        <dbReference type="EMBL" id="MPN18101.1"/>
    </source>
</evidence>
<comment type="caution">
    <text evidence="1">The sequence shown here is derived from an EMBL/GenBank/DDBJ whole genome shotgun (WGS) entry which is preliminary data.</text>
</comment>
<dbReference type="AlphaFoldDB" id="A0A645FUD3"/>
<name>A0A645FUD3_9ZZZZ</name>
<accession>A0A645FUD3</accession>
<reference evidence="1" key="1">
    <citation type="submission" date="2019-08" db="EMBL/GenBank/DDBJ databases">
        <authorList>
            <person name="Kucharzyk K."/>
            <person name="Murdoch R.W."/>
            <person name="Higgins S."/>
            <person name="Loffler F."/>
        </authorList>
    </citation>
    <scope>NUCLEOTIDE SEQUENCE</scope>
</reference>
<sequence length="85" mass="9439">MLVFRITEDDPVRCAGEDDVAGFQGKVLGNVGNDRRDVENEVLRVAVLADLAVQFQGNGQIGRIELIGGHVDGPERREFVRRFTE</sequence>
<gene>
    <name evidence="1" type="ORF">SDC9_165459</name>
</gene>
<proteinExistence type="predicted"/>
<protein>
    <submittedName>
        <fullName evidence="1">Uncharacterized protein</fullName>
    </submittedName>
</protein>